<feature type="domain" description="NADH:quinone oxidoreductase/Mrp antiporter transmembrane" evidence="7">
    <location>
        <begin position="140"/>
        <end position="350"/>
    </location>
</feature>
<evidence type="ECO:0000256" key="1">
    <source>
        <dbReference type="ARBA" id="ARBA00004127"/>
    </source>
</evidence>
<dbReference type="GO" id="GO:0016020">
    <property type="term" value="C:membrane"/>
    <property type="evidence" value="ECO:0007669"/>
    <property type="project" value="UniProtKB-SubCell"/>
</dbReference>
<name>I4B7I4_TURPD</name>
<keyword evidence="3 6" id="KW-1133">Transmembrane helix</keyword>
<protein>
    <submittedName>
        <fullName evidence="9">NADH/Ubiquinone/plastoquinone (Complex I)</fullName>
    </submittedName>
</protein>
<dbReference type="STRING" id="869212.Turpa_2601"/>
<evidence type="ECO:0000256" key="2">
    <source>
        <dbReference type="ARBA" id="ARBA00022692"/>
    </source>
</evidence>
<dbReference type="GO" id="GO:0015990">
    <property type="term" value="P:electron transport coupled proton transport"/>
    <property type="evidence" value="ECO:0007669"/>
    <property type="project" value="TreeGrafter"/>
</dbReference>
<dbReference type="InterPro" id="IPR003945">
    <property type="entry name" value="NU5C-like"/>
</dbReference>
<feature type="transmembrane region" description="Helical" evidence="6">
    <location>
        <begin position="173"/>
        <end position="190"/>
    </location>
</feature>
<dbReference type="EMBL" id="CP002959">
    <property type="protein sequence ID" value="AFM13241.1"/>
    <property type="molecule type" value="Genomic_DNA"/>
</dbReference>
<dbReference type="HOGENOM" id="CLU_007100_0_4_12"/>
<feature type="transmembrane region" description="Helical" evidence="6">
    <location>
        <begin position="142"/>
        <end position="161"/>
    </location>
</feature>
<dbReference type="GO" id="GO:0042773">
    <property type="term" value="P:ATP synthesis coupled electron transport"/>
    <property type="evidence" value="ECO:0007669"/>
    <property type="project" value="InterPro"/>
</dbReference>
<evidence type="ECO:0000256" key="4">
    <source>
        <dbReference type="ARBA" id="ARBA00023136"/>
    </source>
</evidence>
<feature type="domain" description="NADH-Ubiquinone oxidoreductase (complex I) chain 5 N-terminal" evidence="8">
    <location>
        <begin position="70"/>
        <end position="119"/>
    </location>
</feature>
<organism evidence="9 10">
    <name type="scientific">Turneriella parva (strain ATCC BAA-1111 / DSM 21527 / NCTC 11395 / H)</name>
    <name type="common">Leptospira parva</name>
    <dbReference type="NCBI Taxonomy" id="869212"/>
    <lineage>
        <taxon>Bacteria</taxon>
        <taxon>Pseudomonadati</taxon>
        <taxon>Spirochaetota</taxon>
        <taxon>Spirochaetia</taxon>
        <taxon>Leptospirales</taxon>
        <taxon>Leptospiraceae</taxon>
        <taxon>Turneriella</taxon>
    </lineage>
</organism>
<evidence type="ECO:0000259" key="7">
    <source>
        <dbReference type="Pfam" id="PF00361"/>
    </source>
</evidence>
<dbReference type="AlphaFoldDB" id="I4B7I4"/>
<dbReference type="KEGG" id="tpx:Turpa_2601"/>
<feature type="transmembrane region" description="Helical" evidence="6">
    <location>
        <begin position="35"/>
        <end position="55"/>
    </location>
</feature>
<dbReference type="PANTHER" id="PTHR42829:SF2">
    <property type="entry name" value="NADH-UBIQUINONE OXIDOREDUCTASE CHAIN 5"/>
    <property type="match status" value="1"/>
</dbReference>
<feature type="transmembrane region" description="Helical" evidence="6">
    <location>
        <begin position="86"/>
        <end position="104"/>
    </location>
</feature>
<comment type="subcellular location">
    <subcellularLocation>
        <location evidence="1">Endomembrane system</location>
        <topology evidence="1">Multi-pass membrane protein</topology>
    </subcellularLocation>
    <subcellularLocation>
        <location evidence="5">Membrane</location>
        <topology evidence="5">Multi-pass membrane protein</topology>
    </subcellularLocation>
</comment>
<dbReference type="GO" id="GO:0003954">
    <property type="term" value="F:NADH dehydrogenase activity"/>
    <property type="evidence" value="ECO:0007669"/>
    <property type="project" value="TreeGrafter"/>
</dbReference>
<feature type="transmembrane region" description="Helical" evidence="6">
    <location>
        <begin position="282"/>
        <end position="300"/>
    </location>
</feature>
<dbReference type="InterPro" id="IPR001516">
    <property type="entry name" value="Proton_antipo_N"/>
</dbReference>
<dbReference type="GO" id="GO:0012505">
    <property type="term" value="C:endomembrane system"/>
    <property type="evidence" value="ECO:0007669"/>
    <property type="project" value="UniProtKB-SubCell"/>
</dbReference>
<evidence type="ECO:0000259" key="8">
    <source>
        <dbReference type="Pfam" id="PF00662"/>
    </source>
</evidence>
<evidence type="ECO:0000313" key="9">
    <source>
        <dbReference type="EMBL" id="AFM13241.1"/>
    </source>
</evidence>
<dbReference type="GO" id="GO:0008137">
    <property type="term" value="F:NADH dehydrogenase (ubiquinone) activity"/>
    <property type="evidence" value="ECO:0007669"/>
    <property type="project" value="InterPro"/>
</dbReference>
<feature type="transmembrane region" description="Helical" evidence="6">
    <location>
        <begin position="116"/>
        <end position="136"/>
    </location>
</feature>
<evidence type="ECO:0000256" key="3">
    <source>
        <dbReference type="ARBA" id="ARBA00022989"/>
    </source>
</evidence>
<sequence length="396" mass="43850">MTLQFVSSALVAYPLVAMVLLVASPWRSERFVSRIVLAANVINGGLTVSLLGLYLQSGLKAVELDCGHLLKIGDYRFNFMLLIDNYSVAFQVLIGVLTGLVLMFSRRYMHREAGYLRFFATLFLFISGISAVAMAATIDMLFAGWEIVGISSFLLIGFYRVRLQPGRNSLRTYAIYRVCDVGLFMGAWLFHKLGSEYFFLQYHDQPIDAVFVSLNPQFFTAIGLLTVLAAMGKSAQYPFSFWVPRAMEGPTPSSAIFYGALSIHAGVYLLIRLFPLWRAIDFIPWLVGAIGLLTAVVASVSFKTQSNVKAQIGYASVAQVGLMFVELALGFKQVAMLHFLGNAVLRCYQLLASPSVMVMYLRQQSEGEMTSQGFFNALVSATGTKVQILVLCCFIF</sequence>
<reference evidence="9 10" key="1">
    <citation type="submission" date="2012-06" db="EMBL/GenBank/DDBJ databases">
        <title>The complete chromosome of genome of Turneriella parva DSM 21527.</title>
        <authorList>
            <consortium name="US DOE Joint Genome Institute (JGI-PGF)"/>
            <person name="Lucas S."/>
            <person name="Han J."/>
            <person name="Lapidus A."/>
            <person name="Bruce D."/>
            <person name="Goodwin L."/>
            <person name="Pitluck S."/>
            <person name="Peters L."/>
            <person name="Kyrpides N."/>
            <person name="Mavromatis K."/>
            <person name="Ivanova N."/>
            <person name="Mikhailova N."/>
            <person name="Chertkov O."/>
            <person name="Detter J.C."/>
            <person name="Tapia R."/>
            <person name="Han C."/>
            <person name="Land M."/>
            <person name="Hauser L."/>
            <person name="Markowitz V."/>
            <person name="Cheng J.-F."/>
            <person name="Hugenholtz P."/>
            <person name="Woyke T."/>
            <person name="Wu D."/>
            <person name="Gronow S."/>
            <person name="Wellnitz S."/>
            <person name="Brambilla E."/>
            <person name="Klenk H.-P."/>
            <person name="Eisen J.A."/>
        </authorList>
    </citation>
    <scope>NUCLEOTIDE SEQUENCE [LARGE SCALE GENOMIC DNA]</scope>
    <source>
        <strain evidence="10">ATCC BAA-1111 / DSM 21527 / NCTC 11395 / H</strain>
    </source>
</reference>
<dbReference type="Pfam" id="PF00361">
    <property type="entry name" value="Proton_antipo_M"/>
    <property type="match status" value="1"/>
</dbReference>
<keyword evidence="4 6" id="KW-0472">Membrane</keyword>
<evidence type="ECO:0000256" key="6">
    <source>
        <dbReference type="SAM" id="Phobius"/>
    </source>
</evidence>
<dbReference type="Pfam" id="PF00662">
    <property type="entry name" value="Proton_antipo_N"/>
    <property type="match status" value="1"/>
</dbReference>
<evidence type="ECO:0000313" key="10">
    <source>
        <dbReference type="Proteomes" id="UP000006048"/>
    </source>
</evidence>
<dbReference type="PANTHER" id="PTHR42829">
    <property type="entry name" value="NADH-UBIQUINONE OXIDOREDUCTASE CHAIN 5"/>
    <property type="match status" value="1"/>
</dbReference>
<feature type="transmembrane region" description="Helical" evidence="6">
    <location>
        <begin position="255"/>
        <end position="276"/>
    </location>
</feature>
<gene>
    <name evidence="9" type="ordered locus">Turpa_2601</name>
</gene>
<proteinExistence type="predicted"/>
<dbReference type="RefSeq" id="WP_014803746.1">
    <property type="nucleotide sequence ID" value="NC_018020.1"/>
</dbReference>
<dbReference type="PRINTS" id="PR01434">
    <property type="entry name" value="NADHDHGNASE5"/>
</dbReference>
<dbReference type="PATRIC" id="fig|869212.3.peg.2619"/>
<evidence type="ECO:0000256" key="5">
    <source>
        <dbReference type="RuleBase" id="RU000320"/>
    </source>
</evidence>
<dbReference type="OrthoDB" id="9807568at2"/>
<dbReference type="InterPro" id="IPR001750">
    <property type="entry name" value="ND/Mrp_TM"/>
</dbReference>
<feature type="transmembrane region" description="Helical" evidence="6">
    <location>
        <begin position="210"/>
        <end position="231"/>
    </location>
</feature>
<feature type="transmembrane region" description="Helical" evidence="6">
    <location>
        <begin position="6"/>
        <end position="23"/>
    </location>
</feature>
<accession>I4B7I4</accession>
<dbReference type="Proteomes" id="UP000006048">
    <property type="component" value="Chromosome"/>
</dbReference>
<keyword evidence="2 5" id="KW-0812">Transmembrane</keyword>
<keyword evidence="10" id="KW-1185">Reference proteome</keyword>